<proteinExistence type="inferred from homology"/>
<organism evidence="3 4">
    <name type="scientific">Algibacter mikhailovii</name>
    <dbReference type="NCBI Taxonomy" id="425498"/>
    <lineage>
        <taxon>Bacteria</taxon>
        <taxon>Pseudomonadati</taxon>
        <taxon>Bacteroidota</taxon>
        <taxon>Flavobacteriia</taxon>
        <taxon>Flavobacteriales</taxon>
        <taxon>Flavobacteriaceae</taxon>
        <taxon>Algibacter</taxon>
    </lineage>
</organism>
<accession>A0A918V8X3</accession>
<evidence type="ECO:0000259" key="2">
    <source>
        <dbReference type="Pfam" id="PF01593"/>
    </source>
</evidence>
<dbReference type="SUPFAM" id="SSF51905">
    <property type="entry name" value="FAD/NAD(P)-binding domain"/>
    <property type="match status" value="1"/>
</dbReference>
<dbReference type="InterPro" id="IPR002937">
    <property type="entry name" value="Amino_oxidase"/>
</dbReference>
<dbReference type="PANTHER" id="PTHR43563:SF14">
    <property type="entry name" value="AMINE OXIDASE"/>
    <property type="match status" value="1"/>
</dbReference>
<dbReference type="Pfam" id="PF13450">
    <property type="entry name" value="NAD_binding_8"/>
    <property type="match status" value="1"/>
</dbReference>
<evidence type="ECO:0000313" key="3">
    <source>
        <dbReference type="EMBL" id="GGZ81166.1"/>
    </source>
</evidence>
<reference evidence="3" key="2">
    <citation type="submission" date="2020-09" db="EMBL/GenBank/DDBJ databases">
        <authorList>
            <person name="Sun Q."/>
            <person name="Kim S."/>
        </authorList>
    </citation>
    <scope>NUCLEOTIDE SEQUENCE</scope>
    <source>
        <strain evidence="3">KCTC 12710</strain>
    </source>
</reference>
<dbReference type="Gene3D" id="3.50.50.60">
    <property type="entry name" value="FAD/NAD(P)-binding domain"/>
    <property type="match status" value="2"/>
</dbReference>
<evidence type="ECO:0000256" key="1">
    <source>
        <dbReference type="ARBA" id="ARBA00005995"/>
    </source>
</evidence>
<protein>
    <recommendedName>
        <fullName evidence="2">Amine oxidase domain-containing protein</fullName>
    </recommendedName>
</protein>
<dbReference type="RefSeq" id="WP_229796769.1">
    <property type="nucleotide sequence ID" value="NZ_BMWZ01000004.1"/>
</dbReference>
<comment type="caution">
    <text evidence="3">The sequence shown here is derived from an EMBL/GenBank/DDBJ whole genome shotgun (WGS) entry which is preliminary data.</text>
</comment>
<dbReference type="PANTHER" id="PTHR43563">
    <property type="entry name" value="AMINE OXIDASE"/>
    <property type="match status" value="1"/>
</dbReference>
<dbReference type="Proteomes" id="UP000636004">
    <property type="component" value="Unassembled WGS sequence"/>
</dbReference>
<sequence>MNIIKSDIVIIGAGLTGLTLGHLFKNSRYTINIIEARGRKGGRIHSVCQLKETPIEMGATWLGNSHTYLKTLLEELELHTFKQQFGDKAIYEPTSLAPYQLVTLPKSQDSSYRIKDGTSKLIERLSQSISEDNIYYKQRVSKIVEHQNTLTVETNKNTFKAKWVISTLPPYLLQSTIKTVPPLPIQIQDIMEHTHTWMGESIKVGLRYKVPFWRAPNTSGTIFSNVGPIPEFYDHSNYEDNLFALKGFLNSSYYSLKQEERLKMVLEQLKKYYGDIVNTFISYEEKVWRNDSYTHADYNSHVLPHQNNGHKLYKQPYLNGKFFIAGAETASKFPGYMEGAIRSAYFIFNEIN</sequence>
<dbReference type="InterPro" id="IPR050703">
    <property type="entry name" value="Flavin_MAO"/>
</dbReference>
<comment type="similarity">
    <text evidence="1">Belongs to the flavin monoamine oxidase family.</text>
</comment>
<reference evidence="3" key="1">
    <citation type="journal article" date="2014" name="Int. J. Syst. Evol. Microbiol.">
        <title>Complete genome sequence of Corynebacterium casei LMG S-19264T (=DSM 44701T), isolated from a smear-ripened cheese.</title>
        <authorList>
            <consortium name="US DOE Joint Genome Institute (JGI-PGF)"/>
            <person name="Walter F."/>
            <person name="Albersmeier A."/>
            <person name="Kalinowski J."/>
            <person name="Ruckert C."/>
        </authorList>
    </citation>
    <scope>NUCLEOTIDE SEQUENCE</scope>
    <source>
        <strain evidence="3">KCTC 12710</strain>
    </source>
</reference>
<dbReference type="Pfam" id="PF01593">
    <property type="entry name" value="Amino_oxidase"/>
    <property type="match status" value="1"/>
</dbReference>
<dbReference type="AlphaFoldDB" id="A0A918V8X3"/>
<feature type="domain" description="Amine oxidase" evidence="2">
    <location>
        <begin position="96"/>
        <end position="344"/>
    </location>
</feature>
<evidence type="ECO:0000313" key="4">
    <source>
        <dbReference type="Proteomes" id="UP000636004"/>
    </source>
</evidence>
<dbReference type="EMBL" id="BMWZ01000004">
    <property type="protein sequence ID" value="GGZ81166.1"/>
    <property type="molecule type" value="Genomic_DNA"/>
</dbReference>
<keyword evidence="4" id="KW-1185">Reference proteome</keyword>
<dbReference type="GO" id="GO:0016491">
    <property type="term" value="F:oxidoreductase activity"/>
    <property type="evidence" value="ECO:0007669"/>
    <property type="project" value="InterPro"/>
</dbReference>
<dbReference type="InterPro" id="IPR036188">
    <property type="entry name" value="FAD/NAD-bd_sf"/>
</dbReference>
<name>A0A918V8X3_9FLAO</name>
<dbReference type="SUPFAM" id="SSF54373">
    <property type="entry name" value="FAD-linked reductases, C-terminal domain"/>
    <property type="match status" value="1"/>
</dbReference>
<gene>
    <name evidence="3" type="ORF">GCM10007028_18250</name>
</gene>